<dbReference type="RefSeq" id="WP_180137685.1">
    <property type="nucleotide sequence ID" value="NZ_CAADHO010000002.1"/>
</dbReference>
<dbReference type="Pfam" id="PF07878">
    <property type="entry name" value="RHH_5"/>
    <property type="match status" value="1"/>
</dbReference>
<organism evidence="2 3">
    <name type="scientific">Desulfoluna butyratoxydans</name>
    <dbReference type="NCBI Taxonomy" id="231438"/>
    <lineage>
        <taxon>Bacteria</taxon>
        <taxon>Pseudomonadati</taxon>
        <taxon>Thermodesulfobacteriota</taxon>
        <taxon>Desulfobacteria</taxon>
        <taxon>Desulfobacterales</taxon>
        <taxon>Desulfolunaceae</taxon>
        <taxon>Desulfoluna</taxon>
    </lineage>
</organism>
<feature type="domain" description="CopG-like ribbon-helix-helix" evidence="1">
    <location>
        <begin position="17"/>
        <end position="47"/>
    </location>
</feature>
<gene>
    <name evidence="2" type="ORF">MSL71_11150</name>
</gene>
<name>A0A4U8YJ85_9BACT</name>
<evidence type="ECO:0000313" key="2">
    <source>
        <dbReference type="EMBL" id="VFQ43480.1"/>
    </source>
</evidence>
<evidence type="ECO:0000313" key="3">
    <source>
        <dbReference type="Proteomes" id="UP000507962"/>
    </source>
</evidence>
<dbReference type="Gene3D" id="1.10.1220.10">
    <property type="entry name" value="Met repressor-like"/>
    <property type="match status" value="1"/>
</dbReference>
<dbReference type="GO" id="GO:0006355">
    <property type="term" value="P:regulation of DNA-templated transcription"/>
    <property type="evidence" value="ECO:0007669"/>
    <property type="project" value="InterPro"/>
</dbReference>
<keyword evidence="3" id="KW-1185">Reference proteome</keyword>
<reference evidence="2 3" key="1">
    <citation type="submission" date="2019-03" db="EMBL/GenBank/DDBJ databases">
        <authorList>
            <person name="Nijsse B."/>
        </authorList>
    </citation>
    <scope>NUCLEOTIDE SEQUENCE [LARGE SCALE GENOMIC DNA]</scope>
    <source>
        <strain evidence="2">Desulfoluna butyratoxydans MSL71</strain>
    </source>
</reference>
<proteinExistence type="predicted"/>
<evidence type="ECO:0000259" key="1">
    <source>
        <dbReference type="Pfam" id="PF07878"/>
    </source>
</evidence>
<protein>
    <submittedName>
        <fullName evidence="2">Ribbon-helix-helix</fullName>
    </submittedName>
</protein>
<dbReference type="InterPro" id="IPR010985">
    <property type="entry name" value="Ribbon_hlx_hlx"/>
</dbReference>
<dbReference type="InterPro" id="IPR012869">
    <property type="entry name" value="RHH_5"/>
</dbReference>
<dbReference type="InterPro" id="IPR013321">
    <property type="entry name" value="Arc_rbn_hlx_hlx"/>
</dbReference>
<dbReference type="Proteomes" id="UP000507962">
    <property type="component" value="Unassembled WGS sequence"/>
</dbReference>
<dbReference type="EMBL" id="CAADHO010000002">
    <property type="protein sequence ID" value="VFQ43480.1"/>
    <property type="molecule type" value="Genomic_DNA"/>
</dbReference>
<dbReference type="SUPFAM" id="SSF47598">
    <property type="entry name" value="Ribbon-helix-helix"/>
    <property type="match status" value="1"/>
</dbReference>
<dbReference type="AlphaFoldDB" id="A0A4U8YJ85"/>
<sequence length="54" mass="6360">MDKMEKSTDIHIRCTRDLKEQLKKIADEQERTLSRQVIYFLKKSIKQYQGSGSG</sequence>
<accession>A0A4U8YJ85</accession>